<evidence type="ECO:0000313" key="1">
    <source>
        <dbReference type="EMBL" id="KAA0196287.1"/>
    </source>
</evidence>
<dbReference type="InterPro" id="IPR035979">
    <property type="entry name" value="RBD_domain_sf"/>
</dbReference>
<reference evidence="1" key="1">
    <citation type="submission" date="2019-05" db="EMBL/GenBank/DDBJ databases">
        <title>Annotation for the trematode Fasciolopsis buski.</title>
        <authorList>
            <person name="Choi Y.-J."/>
        </authorList>
    </citation>
    <scope>NUCLEOTIDE SEQUENCE</scope>
    <source>
        <strain evidence="1">HT</strain>
        <tissue evidence="1">Whole worm</tissue>
    </source>
</reference>
<comment type="caution">
    <text evidence="1">The sequence shown here is derived from an EMBL/GenBank/DDBJ whole genome shotgun (WGS) entry which is preliminary data.</text>
</comment>
<dbReference type="EMBL" id="LUCM01003136">
    <property type="protein sequence ID" value="KAA0196287.1"/>
    <property type="molecule type" value="Genomic_DNA"/>
</dbReference>
<keyword evidence="2" id="KW-1185">Reference proteome</keyword>
<dbReference type="AlphaFoldDB" id="A0A8E0VMF5"/>
<organism evidence="1 2">
    <name type="scientific">Fasciolopsis buskii</name>
    <dbReference type="NCBI Taxonomy" id="27845"/>
    <lineage>
        <taxon>Eukaryota</taxon>
        <taxon>Metazoa</taxon>
        <taxon>Spiralia</taxon>
        <taxon>Lophotrochozoa</taxon>
        <taxon>Platyhelminthes</taxon>
        <taxon>Trematoda</taxon>
        <taxon>Digenea</taxon>
        <taxon>Plagiorchiida</taxon>
        <taxon>Echinostomata</taxon>
        <taxon>Echinostomatoidea</taxon>
        <taxon>Fasciolidae</taxon>
        <taxon>Fasciolopsis</taxon>
    </lineage>
</organism>
<dbReference type="Proteomes" id="UP000728185">
    <property type="component" value="Unassembled WGS sequence"/>
</dbReference>
<dbReference type="Gene3D" id="3.30.70.330">
    <property type="match status" value="1"/>
</dbReference>
<dbReference type="OrthoDB" id="277802at2759"/>
<accession>A0A8E0VMF5</accession>
<keyword evidence="1" id="KW-0687">Ribonucleoprotein</keyword>
<sequence>MRGQVFVVFDDVNSAATALRALRGFPLYEKLMRMQFAKTDSDVAAKRKVTDIPQPKVVNKANAALAAEAAAATAAAAAAEAAGAGGAAIPPNEVVQVIHTISLRRQPSLKLTVLLSLICHQTKSISSLICPKMQMRL</sequence>
<dbReference type="SUPFAM" id="SSF54928">
    <property type="entry name" value="RNA-binding domain, RBD"/>
    <property type="match status" value="1"/>
</dbReference>
<name>A0A8E0VMF5_9TREM</name>
<protein>
    <submittedName>
        <fullName evidence="1">U1 small nuclear ribonucleoprotein A</fullName>
    </submittedName>
</protein>
<dbReference type="InterPro" id="IPR012677">
    <property type="entry name" value="Nucleotide-bd_a/b_plait_sf"/>
</dbReference>
<gene>
    <name evidence="1" type="ORF">FBUS_06450</name>
</gene>
<proteinExistence type="predicted"/>
<dbReference type="GO" id="GO:0003676">
    <property type="term" value="F:nucleic acid binding"/>
    <property type="evidence" value="ECO:0007669"/>
    <property type="project" value="InterPro"/>
</dbReference>
<dbReference type="GO" id="GO:1990904">
    <property type="term" value="C:ribonucleoprotein complex"/>
    <property type="evidence" value="ECO:0007669"/>
    <property type="project" value="UniProtKB-KW"/>
</dbReference>
<evidence type="ECO:0000313" key="2">
    <source>
        <dbReference type="Proteomes" id="UP000728185"/>
    </source>
</evidence>